<evidence type="ECO:0000313" key="2">
    <source>
        <dbReference type="EMBL" id="EDR09838.1"/>
    </source>
</evidence>
<dbReference type="InParanoid" id="B0D5V6"/>
<feature type="compositionally biased region" description="Low complexity" evidence="1">
    <location>
        <begin position="84"/>
        <end position="97"/>
    </location>
</feature>
<gene>
    <name evidence="2" type="ORF">LACBIDRAFT_325684</name>
</gene>
<dbReference type="EMBL" id="DS547098">
    <property type="protein sequence ID" value="EDR09838.1"/>
    <property type="molecule type" value="Genomic_DNA"/>
</dbReference>
<dbReference type="Proteomes" id="UP000001194">
    <property type="component" value="Unassembled WGS sequence"/>
</dbReference>
<dbReference type="GeneID" id="6074817"/>
<proteinExistence type="predicted"/>
<reference evidence="2 3" key="1">
    <citation type="journal article" date="2008" name="Nature">
        <title>The genome of Laccaria bicolor provides insights into mycorrhizal symbiosis.</title>
        <authorList>
            <person name="Martin F."/>
            <person name="Aerts A."/>
            <person name="Ahren D."/>
            <person name="Brun A."/>
            <person name="Danchin E.G.J."/>
            <person name="Duchaussoy F."/>
            <person name="Gibon J."/>
            <person name="Kohler A."/>
            <person name="Lindquist E."/>
            <person name="Pereda V."/>
            <person name="Salamov A."/>
            <person name="Shapiro H.J."/>
            <person name="Wuyts J."/>
            <person name="Blaudez D."/>
            <person name="Buee M."/>
            <person name="Brokstein P."/>
            <person name="Canbaeck B."/>
            <person name="Cohen D."/>
            <person name="Courty P.E."/>
            <person name="Coutinho P.M."/>
            <person name="Delaruelle C."/>
            <person name="Detter J.C."/>
            <person name="Deveau A."/>
            <person name="DiFazio S."/>
            <person name="Duplessis S."/>
            <person name="Fraissinet-Tachet L."/>
            <person name="Lucic E."/>
            <person name="Frey-Klett P."/>
            <person name="Fourrey C."/>
            <person name="Feussner I."/>
            <person name="Gay G."/>
            <person name="Grimwood J."/>
            <person name="Hoegger P.J."/>
            <person name="Jain P."/>
            <person name="Kilaru S."/>
            <person name="Labbe J."/>
            <person name="Lin Y.C."/>
            <person name="Legue V."/>
            <person name="Le Tacon F."/>
            <person name="Marmeisse R."/>
            <person name="Melayah D."/>
            <person name="Montanini B."/>
            <person name="Muratet M."/>
            <person name="Nehls U."/>
            <person name="Niculita-Hirzel H."/>
            <person name="Oudot-Le Secq M.P."/>
            <person name="Peter M."/>
            <person name="Quesneville H."/>
            <person name="Rajashekar B."/>
            <person name="Reich M."/>
            <person name="Rouhier N."/>
            <person name="Schmutz J."/>
            <person name="Yin T."/>
            <person name="Chalot M."/>
            <person name="Henrissat B."/>
            <person name="Kuees U."/>
            <person name="Lucas S."/>
            <person name="Van de Peer Y."/>
            <person name="Podila G.K."/>
            <person name="Polle A."/>
            <person name="Pukkila P.J."/>
            <person name="Richardson P.M."/>
            <person name="Rouze P."/>
            <person name="Sanders I.R."/>
            <person name="Stajich J.E."/>
            <person name="Tunlid A."/>
            <person name="Tuskan G."/>
            <person name="Grigoriev I.V."/>
        </authorList>
    </citation>
    <scope>NUCLEOTIDE SEQUENCE [LARGE SCALE GENOMIC DNA]</scope>
    <source>
        <strain evidence="3">S238N-H82 / ATCC MYA-4686</strain>
    </source>
</reference>
<protein>
    <submittedName>
        <fullName evidence="2">Predicted protein</fullName>
    </submittedName>
</protein>
<keyword evidence="3" id="KW-1185">Reference proteome</keyword>
<evidence type="ECO:0000313" key="3">
    <source>
        <dbReference type="Proteomes" id="UP000001194"/>
    </source>
</evidence>
<evidence type="ECO:0000256" key="1">
    <source>
        <dbReference type="SAM" id="MobiDB-lite"/>
    </source>
</evidence>
<dbReference type="AlphaFoldDB" id="B0D5V6"/>
<dbReference type="RefSeq" id="XP_001879223.1">
    <property type="nucleotide sequence ID" value="XM_001879188.1"/>
</dbReference>
<accession>B0D5V6</accession>
<dbReference type="KEGG" id="lbc:LACBIDRAFT_325684"/>
<dbReference type="HOGENOM" id="CLU_1643994_0_0_1"/>
<name>B0D5V6_LACBS</name>
<organism evidence="3">
    <name type="scientific">Laccaria bicolor (strain S238N-H82 / ATCC MYA-4686)</name>
    <name type="common">Bicoloured deceiver</name>
    <name type="synonym">Laccaria laccata var. bicolor</name>
    <dbReference type="NCBI Taxonomy" id="486041"/>
    <lineage>
        <taxon>Eukaryota</taxon>
        <taxon>Fungi</taxon>
        <taxon>Dikarya</taxon>
        <taxon>Basidiomycota</taxon>
        <taxon>Agaricomycotina</taxon>
        <taxon>Agaricomycetes</taxon>
        <taxon>Agaricomycetidae</taxon>
        <taxon>Agaricales</taxon>
        <taxon>Agaricineae</taxon>
        <taxon>Hydnangiaceae</taxon>
        <taxon>Laccaria</taxon>
    </lineage>
</organism>
<feature type="region of interest" description="Disordered" evidence="1">
    <location>
        <begin position="75"/>
        <end position="101"/>
    </location>
</feature>
<sequence length="161" mass="17856">MPILDWKLQTSSGGLFCSTQYRSLTIVQHLCPDNCYWHCLIYSIPPDFLALLLSPHLFQLSEPPRFLCIKPHPVQKPPRRQGAPSSCPSFSVRSSQPGSLSPSENCMCPDSALAYSQASIRLLCVISSLILDTLRTGLLRDLSFFLVASLHTCKPIVHSSI</sequence>